<sequence length="250" mass="27674">MRGTRDAINNGAASRGEEAWKMLGDFLPAALQRSARLSEEAAAPPLLPQPLVAQADAAREAVNGTSEPALANPLVWLDLEMTGLDLDSDTVIEVACIITDGELEHVIEGPDVAIHHDEAVLSTMNEWSTTQHGASGLTQRCRESTISMRDAEDQVLAFVGAHTEAGAAQLAGNSVHVDAAFLRRWMPRLSAHLHYRIVDVSTVMELCRRWYPRAYRRAPRKKALHTAKSDIYESLDQLRFYRQAIFKRPP</sequence>
<dbReference type="GO" id="GO:0005739">
    <property type="term" value="C:mitochondrion"/>
    <property type="evidence" value="ECO:0007669"/>
    <property type="project" value="TreeGrafter"/>
</dbReference>
<evidence type="ECO:0000313" key="6">
    <source>
        <dbReference type="EMBL" id="KAK9838571.1"/>
    </source>
</evidence>
<feature type="domain" description="Exonuclease" evidence="5">
    <location>
        <begin position="73"/>
        <end position="247"/>
    </location>
</feature>
<dbReference type="InterPro" id="IPR013520">
    <property type="entry name" value="Ribonucl_H"/>
</dbReference>
<comment type="caution">
    <text evidence="6">The sequence shown here is derived from an EMBL/GenBank/DDBJ whole genome shotgun (WGS) entry which is preliminary data.</text>
</comment>
<comment type="similarity">
    <text evidence="1">Belongs to the oligoribonuclease family.</text>
</comment>
<dbReference type="SUPFAM" id="SSF53098">
    <property type="entry name" value="Ribonuclease H-like"/>
    <property type="match status" value="1"/>
</dbReference>
<proteinExistence type="inferred from homology"/>
<evidence type="ECO:0000256" key="4">
    <source>
        <dbReference type="ARBA" id="ARBA00022839"/>
    </source>
</evidence>
<keyword evidence="3" id="KW-0378">Hydrolase</keyword>
<dbReference type="CDD" id="cd06135">
    <property type="entry name" value="Orn"/>
    <property type="match status" value="1"/>
</dbReference>
<dbReference type="Gene3D" id="3.30.420.10">
    <property type="entry name" value="Ribonuclease H-like superfamily/Ribonuclease H"/>
    <property type="match status" value="1"/>
</dbReference>
<gene>
    <name evidence="6" type="ORF">WJX81_007867</name>
</gene>
<name>A0AAW1RZN9_9CHLO</name>
<dbReference type="PANTHER" id="PTHR11046">
    <property type="entry name" value="OLIGORIBONUCLEASE, MITOCHONDRIAL"/>
    <property type="match status" value="1"/>
</dbReference>
<dbReference type="InterPro" id="IPR012337">
    <property type="entry name" value="RNaseH-like_sf"/>
</dbReference>
<keyword evidence="4" id="KW-0269">Exonuclease</keyword>
<evidence type="ECO:0000259" key="5">
    <source>
        <dbReference type="SMART" id="SM00479"/>
    </source>
</evidence>
<dbReference type="AlphaFoldDB" id="A0AAW1RZN9"/>
<evidence type="ECO:0000313" key="7">
    <source>
        <dbReference type="Proteomes" id="UP001445335"/>
    </source>
</evidence>
<dbReference type="SMART" id="SM00479">
    <property type="entry name" value="EXOIII"/>
    <property type="match status" value="1"/>
</dbReference>
<dbReference type="EMBL" id="JALJOU010000018">
    <property type="protein sequence ID" value="KAK9838571.1"/>
    <property type="molecule type" value="Genomic_DNA"/>
</dbReference>
<dbReference type="PANTHER" id="PTHR11046:SF0">
    <property type="entry name" value="OLIGORIBONUCLEASE, MITOCHONDRIAL"/>
    <property type="match status" value="1"/>
</dbReference>
<dbReference type="NCBIfam" id="NF003765">
    <property type="entry name" value="PRK05359.1"/>
    <property type="match status" value="1"/>
</dbReference>
<reference evidence="6 7" key="1">
    <citation type="journal article" date="2024" name="Nat. Commun.">
        <title>Phylogenomics reveals the evolutionary origins of lichenization in chlorophyte algae.</title>
        <authorList>
            <person name="Puginier C."/>
            <person name="Libourel C."/>
            <person name="Otte J."/>
            <person name="Skaloud P."/>
            <person name="Haon M."/>
            <person name="Grisel S."/>
            <person name="Petersen M."/>
            <person name="Berrin J.G."/>
            <person name="Delaux P.M."/>
            <person name="Dal Grande F."/>
            <person name="Keller J."/>
        </authorList>
    </citation>
    <scope>NUCLEOTIDE SEQUENCE [LARGE SCALE GENOMIC DNA]</scope>
    <source>
        <strain evidence="6 7">SAG 245.80</strain>
    </source>
</reference>
<accession>A0AAW1RZN9</accession>
<protein>
    <recommendedName>
        <fullName evidence="5">Exonuclease domain-containing protein</fullName>
    </recommendedName>
</protein>
<dbReference type="Pfam" id="PF00929">
    <property type="entry name" value="RNase_T"/>
    <property type="match status" value="1"/>
</dbReference>
<evidence type="ECO:0000256" key="3">
    <source>
        <dbReference type="ARBA" id="ARBA00022801"/>
    </source>
</evidence>
<keyword evidence="2" id="KW-0540">Nuclease</keyword>
<dbReference type="InterPro" id="IPR036397">
    <property type="entry name" value="RNaseH_sf"/>
</dbReference>
<dbReference type="Proteomes" id="UP001445335">
    <property type="component" value="Unassembled WGS sequence"/>
</dbReference>
<evidence type="ECO:0000256" key="2">
    <source>
        <dbReference type="ARBA" id="ARBA00022722"/>
    </source>
</evidence>
<dbReference type="InterPro" id="IPR022894">
    <property type="entry name" value="Oligoribonuclease"/>
</dbReference>
<keyword evidence="7" id="KW-1185">Reference proteome</keyword>
<dbReference type="GO" id="GO:0003676">
    <property type="term" value="F:nucleic acid binding"/>
    <property type="evidence" value="ECO:0007669"/>
    <property type="project" value="InterPro"/>
</dbReference>
<dbReference type="FunFam" id="3.30.420.10:FF:000003">
    <property type="entry name" value="Oligoribonuclease"/>
    <property type="match status" value="1"/>
</dbReference>
<organism evidence="6 7">
    <name type="scientific">Elliptochloris bilobata</name>
    <dbReference type="NCBI Taxonomy" id="381761"/>
    <lineage>
        <taxon>Eukaryota</taxon>
        <taxon>Viridiplantae</taxon>
        <taxon>Chlorophyta</taxon>
        <taxon>core chlorophytes</taxon>
        <taxon>Trebouxiophyceae</taxon>
        <taxon>Trebouxiophyceae incertae sedis</taxon>
        <taxon>Elliptochloris clade</taxon>
        <taxon>Elliptochloris</taxon>
    </lineage>
</organism>
<evidence type="ECO:0000256" key="1">
    <source>
        <dbReference type="ARBA" id="ARBA00009921"/>
    </source>
</evidence>
<dbReference type="GO" id="GO:0000175">
    <property type="term" value="F:3'-5'-RNA exonuclease activity"/>
    <property type="evidence" value="ECO:0007669"/>
    <property type="project" value="InterPro"/>
</dbReference>